<evidence type="ECO:0000256" key="6">
    <source>
        <dbReference type="ARBA" id="ARBA00022827"/>
    </source>
</evidence>
<dbReference type="Gene3D" id="3.50.50.100">
    <property type="match status" value="1"/>
</dbReference>
<dbReference type="InterPro" id="IPR036188">
    <property type="entry name" value="FAD/NAD-bd_sf"/>
</dbReference>
<dbReference type="InterPro" id="IPR045024">
    <property type="entry name" value="NDH-2"/>
</dbReference>
<evidence type="ECO:0000256" key="11">
    <source>
        <dbReference type="ARBA" id="ARBA00023136"/>
    </source>
</evidence>
<dbReference type="EC" id="1.6.5.9" evidence="3"/>
<evidence type="ECO:0000256" key="1">
    <source>
        <dbReference type="ARBA" id="ARBA00004141"/>
    </source>
</evidence>
<keyword evidence="4" id="KW-0285">Flavoprotein</keyword>
<comment type="catalytic activity">
    <reaction evidence="12">
        <text>a quinone + NADH + H(+) = a quinol + NAD(+)</text>
        <dbReference type="Rhea" id="RHEA:46160"/>
        <dbReference type="ChEBI" id="CHEBI:15378"/>
        <dbReference type="ChEBI" id="CHEBI:24646"/>
        <dbReference type="ChEBI" id="CHEBI:57540"/>
        <dbReference type="ChEBI" id="CHEBI:57945"/>
        <dbReference type="ChEBI" id="CHEBI:132124"/>
        <dbReference type="EC" id="1.6.5.9"/>
    </reaction>
</comment>
<name>A0ABX1TK05_9GAMM</name>
<evidence type="ECO:0000256" key="4">
    <source>
        <dbReference type="ARBA" id="ARBA00022630"/>
    </source>
</evidence>
<comment type="caution">
    <text evidence="16">The sequence shown here is derived from an EMBL/GenBank/DDBJ whole genome shotgun (WGS) entry which is preliminary data.</text>
</comment>
<accession>A0ABX1TK05</accession>
<dbReference type="Proteomes" id="UP000760480">
    <property type="component" value="Unassembled WGS sequence"/>
</dbReference>
<dbReference type="PRINTS" id="PR00411">
    <property type="entry name" value="PNDRDTASEI"/>
</dbReference>
<keyword evidence="17" id="KW-1185">Reference proteome</keyword>
<evidence type="ECO:0000313" key="16">
    <source>
        <dbReference type="EMBL" id="NMQ19721.1"/>
    </source>
</evidence>
<evidence type="ECO:0000259" key="15">
    <source>
        <dbReference type="Pfam" id="PF22366"/>
    </source>
</evidence>
<keyword evidence="11 13" id="KW-0472">Membrane</keyword>
<evidence type="ECO:0000256" key="12">
    <source>
        <dbReference type="ARBA" id="ARBA00047599"/>
    </source>
</evidence>
<feature type="domain" description="FAD/NAD(P)-binding" evidence="14">
    <location>
        <begin position="297"/>
        <end position="614"/>
    </location>
</feature>
<keyword evidence="5 13" id="KW-0812">Transmembrane</keyword>
<keyword evidence="10" id="KW-0520">NAD</keyword>
<evidence type="ECO:0000256" key="10">
    <source>
        <dbReference type="ARBA" id="ARBA00023027"/>
    </source>
</evidence>
<comment type="similarity">
    <text evidence="2">Belongs to the NADH dehydrogenase family.</text>
</comment>
<evidence type="ECO:0000259" key="14">
    <source>
        <dbReference type="Pfam" id="PF07992"/>
    </source>
</evidence>
<sequence>MLTATVAAVRHRRANVIAVFLKRVDEALRVAEVTLYPFLDLVIRLWLAQAFWVSGVLKLANWDTALTLATYEYPVPWLDPFKAAVLGVTIEVLGSMLLAFGLATRLAAIPLLILTLVIQFEYRALDQHLYWVALFGWYIVMGAGPISLDRLLTSGLASSALPLVKPLGRLYASLTRYLGPVYQLGLRLWLASLWFAPVLIGRSFLEAVLGFVSPLLALGLATRLAAIGAALALLGSGVMGTDEIQTINRLYQLFLLGLIALRGSGPISADAILQRQLARWFPPLESWSDAALTDVPHVVVVGAGFGGIKAAHGLRLAACRVTVIDKRNYHLFQPLLYQVATASLSPADVATPIRALFRDQHNVRVLLGEVTDVDATARQVVLSDGTHIGYDYLVLATGARHSYFGRDDWEPYAPGLKRIDDATAIRRRLLLAFEQAENCADPEERQRLLTFIIVGGGPTGVELAGAIAELAQHGLTGEFRNIDPAQARVLLVQSAPRLLPSFPESLSEVSAQSLRALGVEVLTKSRVEKVDAEGALVSGQRIGSRTVFWAAGVMASPAAQWLKTDADSAGRLKVGPDLSVPGLPNVFAVGDTALSEAWDGKPVPGLAPAAKQQGAYVAGAIKARLEGRTGLPPFRYRHLGNLATIGRQAAVVDFGWFKLSGALAWWLWGVAHMFFLVDPRKRLSVAIEWFWAYLTYKRGTRLITGGKE</sequence>
<comment type="subcellular location">
    <subcellularLocation>
        <location evidence="1">Membrane</location>
        <topology evidence="1">Multi-pass membrane protein</topology>
    </subcellularLocation>
</comment>
<feature type="transmembrane region" description="Helical" evidence="13">
    <location>
        <begin position="211"/>
        <end position="238"/>
    </location>
</feature>
<evidence type="ECO:0000256" key="3">
    <source>
        <dbReference type="ARBA" id="ARBA00012637"/>
    </source>
</evidence>
<keyword evidence="6" id="KW-0274">FAD</keyword>
<feature type="transmembrane region" description="Helical" evidence="13">
    <location>
        <begin position="96"/>
        <end position="117"/>
    </location>
</feature>
<keyword evidence="7" id="KW-0809">Transit peptide</keyword>
<dbReference type="PRINTS" id="PR00368">
    <property type="entry name" value="FADPNR"/>
</dbReference>
<evidence type="ECO:0000256" key="7">
    <source>
        <dbReference type="ARBA" id="ARBA00022946"/>
    </source>
</evidence>
<feature type="transmembrane region" description="Helical" evidence="13">
    <location>
        <begin position="184"/>
        <end position="205"/>
    </location>
</feature>
<gene>
    <name evidence="16" type="ORF">E4P82_11230</name>
</gene>
<dbReference type="InterPro" id="IPR023753">
    <property type="entry name" value="FAD/NAD-binding_dom"/>
</dbReference>
<dbReference type="PANTHER" id="PTHR43706">
    <property type="entry name" value="NADH DEHYDROGENASE"/>
    <property type="match status" value="1"/>
</dbReference>
<evidence type="ECO:0000313" key="17">
    <source>
        <dbReference type="Proteomes" id="UP000760480"/>
    </source>
</evidence>
<protein>
    <recommendedName>
        <fullName evidence="3">NADH:ubiquinone reductase (non-electrogenic)</fullName>
        <ecNumber evidence="3">1.6.5.9</ecNumber>
    </recommendedName>
</protein>
<keyword evidence="9" id="KW-0560">Oxidoreductase</keyword>
<dbReference type="Pfam" id="PF07681">
    <property type="entry name" value="DoxX"/>
    <property type="match status" value="1"/>
</dbReference>
<evidence type="ECO:0000256" key="8">
    <source>
        <dbReference type="ARBA" id="ARBA00022989"/>
    </source>
</evidence>
<dbReference type="PANTHER" id="PTHR43706:SF47">
    <property type="entry name" value="EXTERNAL NADH-UBIQUINONE OXIDOREDUCTASE 1, MITOCHONDRIAL-RELATED"/>
    <property type="match status" value="1"/>
</dbReference>
<dbReference type="EMBL" id="SPMZ01000030">
    <property type="protein sequence ID" value="NMQ19721.1"/>
    <property type="molecule type" value="Genomic_DNA"/>
</dbReference>
<keyword evidence="8 13" id="KW-1133">Transmembrane helix</keyword>
<dbReference type="InterPro" id="IPR032808">
    <property type="entry name" value="DoxX"/>
</dbReference>
<feature type="transmembrane region" description="Helical" evidence="13">
    <location>
        <begin position="250"/>
        <end position="269"/>
    </location>
</feature>
<feature type="transmembrane region" description="Helical" evidence="13">
    <location>
        <begin position="129"/>
        <end position="148"/>
    </location>
</feature>
<dbReference type="Pfam" id="PF22366">
    <property type="entry name" value="NDH2_C"/>
    <property type="match status" value="1"/>
</dbReference>
<dbReference type="InterPro" id="IPR054585">
    <property type="entry name" value="NDH2-like_C"/>
</dbReference>
<dbReference type="RefSeq" id="WP_169248974.1">
    <property type="nucleotide sequence ID" value="NZ_SPMZ01000030.1"/>
</dbReference>
<evidence type="ECO:0000256" key="9">
    <source>
        <dbReference type="ARBA" id="ARBA00023002"/>
    </source>
</evidence>
<evidence type="ECO:0000256" key="2">
    <source>
        <dbReference type="ARBA" id="ARBA00005272"/>
    </source>
</evidence>
<evidence type="ECO:0000256" key="5">
    <source>
        <dbReference type="ARBA" id="ARBA00022692"/>
    </source>
</evidence>
<reference evidence="16 17" key="1">
    <citation type="submission" date="2019-03" db="EMBL/GenBank/DDBJ databases">
        <title>Metabolic reconstructions from genomes of highly enriched 'Candidatus Accumulibacter' and 'Candidatus Competibacter' bioreactor populations.</title>
        <authorList>
            <person name="Annavajhala M.K."/>
            <person name="Welles L."/>
            <person name="Abbas B."/>
            <person name="Sorokin D."/>
            <person name="Park H."/>
            <person name="Van Loosdrecht M."/>
            <person name="Chandran K."/>
        </authorList>
    </citation>
    <scope>NUCLEOTIDE SEQUENCE [LARGE SCALE GENOMIC DNA]</scope>
    <source>
        <strain evidence="16 17">SBR_G</strain>
    </source>
</reference>
<organism evidence="16 17">
    <name type="scientific">Candidatus Competibacter phosphatis</name>
    <dbReference type="NCBI Taxonomy" id="221280"/>
    <lineage>
        <taxon>Bacteria</taxon>
        <taxon>Pseudomonadati</taxon>
        <taxon>Pseudomonadota</taxon>
        <taxon>Gammaproteobacteria</taxon>
        <taxon>Candidatus Competibacteraceae</taxon>
        <taxon>Candidatus Competibacter</taxon>
    </lineage>
</organism>
<evidence type="ECO:0000256" key="13">
    <source>
        <dbReference type="SAM" id="Phobius"/>
    </source>
</evidence>
<dbReference type="SUPFAM" id="SSF51905">
    <property type="entry name" value="FAD/NAD(P)-binding domain"/>
    <property type="match status" value="2"/>
</dbReference>
<proteinExistence type="inferred from homology"/>
<dbReference type="Pfam" id="PF07992">
    <property type="entry name" value="Pyr_redox_2"/>
    <property type="match status" value="1"/>
</dbReference>
<feature type="domain" description="External alternative NADH-ubiquinone oxidoreductase-like C-terminal" evidence="15">
    <location>
        <begin position="638"/>
        <end position="694"/>
    </location>
</feature>